<dbReference type="InterPro" id="IPR028082">
    <property type="entry name" value="Peripla_BP_I"/>
</dbReference>
<evidence type="ECO:0000313" key="6">
    <source>
        <dbReference type="EMBL" id="MFC6866594.1"/>
    </source>
</evidence>
<evidence type="ECO:0000256" key="3">
    <source>
        <dbReference type="SAM" id="MobiDB-lite"/>
    </source>
</evidence>
<sequence length="472" mass="48832">MRIWTRSRVLVALFAVTALVIAACGTRVDHDSIVRAADTGAGPAASDVAPGEPGSVADAPGATADPDSDPTTGEAADSGRGDGPAGERGGSSGDAGGAKGDSGGDQGGATNGEPIVIGTVGAYSGPGGAALAQGARGLQAWGAHVNANGGINGRPVKVIVMDDGGDAAKARSLMKELVEEHNAVAAVAAMTVVETLNSWKGYVHEKKFPVVGGTCGPEWVKAPMLFRQCPSSANQIYGTALVGAKHGDGTKFGGLFCSETQSCTYVEEQLFDKGGAKRAGLDPVYRARISVFQADFTAECIQARNAGVELFMVIADPNTVERVTSSCRRQNFTPQYLQMSSTMRPQFASNPSFENGLVSMSVFPFAGLSTPAFKEFAAAWERFGDGNAPGPAAAQAWASAKLFEKAASSAGSEISRSSIVTQLRKLRDERLGGLTVPLNYDSSGVSDVPCTYYMRIAGGKWTAPEGDDLTCW</sequence>
<accession>A0ABW2BXL3</accession>
<dbReference type="SUPFAM" id="SSF53822">
    <property type="entry name" value="Periplasmic binding protein-like I"/>
    <property type="match status" value="1"/>
</dbReference>
<dbReference type="PANTHER" id="PTHR47235">
    <property type="entry name" value="BLR6548 PROTEIN"/>
    <property type="match status" value="1"/>
</dbReference>
<dbReference type="InterPro" id="IPR028081">
    <property type="entry name" value="Leu-bd"/>
</dbReference>
<dbReference type="EMBL" id="JBHSXX010000001">
    <property type="protein sequence ID" value="MFC6866594.1"/>
    <property type="molecule type" value="Genomic_DNA"/>
</dbReference>
<reference evidence="7" key="1">
    <citation type="journal article" date="2019" name="Int. J. Syst. Evol. Microbiol.">
        <title>The Global Catalogue of Microorganisms (GCM) 10K type strain sequencing project: providing services to taxonomists for standard genome sequencing and annotation.</title>
        <authorList>
            <consortium name="The Broad Institute Genomics Platform"/>
            <consortium name="The Broad Institute Genome Sequencing Center for Infectious Disease"/>
            <person name="Wu L."/>
            <person name="Ma J."/>
        </authorList>
    </citation>
    <scope>NUCLEOTIDE SEQUENCE [LARGE SCALE GENOMIC DNA]</scope>
    <source>
        <strain evidence="7">KCTC 32255</strain>
    </source>
</reference>
<feature type="domain" description="Leucine-binding protein" evidence="5">
    <location>
        <begin position="114"/>
        <end position="433"/>
    </location>
</feature>
<evidence type="ECO:0000256" key="2">
    <source>
        <dbReference type="ARBA" id="ARBA00022729"/>
    </source>
</evidence>
<dbReference type="PANTHER" id="PTHR47235:SF1">
    <property type="entry name" value="BLR6548 PROTEIN"/>
    <property type="match status" value="1"/>
</dbReference>
<name>A0ABW2BXL3_9PSEU</name>
<feature type="chain" id="PRO_5045535914" evidence="4">
    <location>
        <begin position="23"/>
        <end position="472"/>
    </location>
</feature>
<proteinExistence type="inferred from homology"/>
<evidence type="ECO:0000256" key="1">
    <source>
        <dbReference type="ARBA" id="ARBA00010062"/>
    </source>
</evidence>
<organism evidence="6 7">
    <name type="scientific">Haloechinothrix salitolerans</name>
    <dbReference type="NCBI Taxonomy" id="926830"/>
    <lineage>
        <taxon>Bacteria</taxon>
        <taxon>Bacillati</taxon>
        <taxon>Actinomycetota</taxon>
        <taxon>Actinomycetes</taxon>
        <taxon>Pseudonocardiales</taxon>
        <taxon>Pseudonocardiaceae</taxon>
        <taxon>Haloechinothrix</taxon>
    </lineage>
</organism>
<dbReference type="Proteomes" id="UP001596337">
    <property type="component" value="Unassembled WGS sequence"/>
</dbReference>
<keyword evidence="7" id="KW-1185">Reference proteome</keyword>
<comment type="similarity">
    <text evidence="1">Belongs to the leucine-binding protein family.</text>
</comment>
<gene>
    <name evidence="6" type="ORF">ACFQGD_05495</name>
</gene>
<dbReference type="RefSeq" id="WP_345395827.1">
    <property type="nucleotide sequence ID" value="NZ_BAABLA010000024.1"/>
</dbReference>
<protein>
    <submittedName>
        <fullName evidence="6">ABC transporter substrate-binding protein</fullName>
    </submittedName>
</protein>
<feature type="signal peptide" evidence="4">
    <location>
        <begin position="1"/>
        <end position="22"/>
    </location>
</feature>
<dbReference type="Gene3D" id="3.40.50.2300">
    <property type="match status" value="2"/>
</dbReference>
<feature type="region of interest" description="Disordered" evidence="3">
    <location>
        <begin position="40"/>
        <end position="113"/>
    </location>
</feature>
<evidence type="ECO:0000313" key="7">
    <source>
        <dbReference type="Proteomes" id="UP001596337"/>
    </source>
</evidence>
<evidence type="ECO:0000259" key="5">
    <source>
        <dbReference type="Pfam" id="PF13458"/>
    </source>
</evidence>
<dbReference type="Pfam" id="PF13458">
    <property type="entry name" value="Peripla_BP_6"/>
    <property type="match status" value="1"/>
</dbReference>
<comment type="caution">
    <text evidence="6">The sequence shown here is derived from an EMBL/GenBank/DDBJ whole genome shotgun (WGS) entry which is preliminary data.</text>
</comment>
<dbReference type="PROSITE" id="PS51257">
    <property type="entry name" value="PROKAR_LIPOPROTEIN"/>
    <property type="match status" value="1"/>
</dbReference>
<keyword evidence="2 4" id="KW-0732">Signal</keyword>
<evidence type="ECO:0000256" key="4">
    <source>
        <dbReference type="SAM" id="SignalP"/>
    </source>
</evidence>
<feature type="compositionally biased region" description="Gly residues" evidence="3">
    <location>
        <begin position="81"/>
        <end position="110"/>
    </location>
</feature>